<reference evidence="1" key="1">
    <citation type="submission" date="2018-06" db="EMBL/GenBank/DDBJ databases">
        <authorList>
            <person name="Zhirakovskaya E."/>
        </authorList>
    </citation>
    <scope>NUCLEOTIDE SEQUENCE</scope>
</reference>
<sequence length="51" mass="5852">MIESYQIAEKTDTRKIAWRFAGDGEPITPMVPVIDQIERYLSAGEYDGYIL</sequence>
<protein>
    <submittedName>
        <fullName evidence="1">Uncharacterized protein</fullName>
    </submittedName>
</protein>
<evidence type="ECO:0000313" key="1">
    <source>
        <dbReference type="EMBL" id="VAX25252.1"/>
    </source>
</evidence>
<name>A0A3B1CAP3_9ZZZZ</name>
<gene>
    <name evidence="1" type="ORF">MNBD_NITROSPINAE03-1943</name>
</gene>
<organism evidence="1">
    <name type="scientific">hydrothermal vent metagenome</name>
    <dbReference type="NCBI Taxonomy" id="652676"/>
    <lineage>
        <taxon>unclassified sequences</taxon>
        <taxon>metagenomes</taxon>
        <taxon>ecological metagenomes</taxon>
    </lineage>
</organism>
<proteinExistence type="predicted"/>
<dbReference type="AlphaFoldDB" id="A0A3B1CAP3"/>
<dbReference type="EMBL" id="UOGB01000324">
    <property type="protein sequence ID" value="VAX25252.1"/>
    <property type="molecule type" value="Genomic_DNA"/>
</dbReference>
<accession>A0A3B1CAP3</accession>